<sequence length="358" mass="39097">MFLFNLILSTAAKNCISISSTTACNPWSKDLFIDADELSKVYGVKVSSSDEWESTLIKTTSGGEEQSSLWKSWAGCSGLNGEMIQYLRSYVCLTDIFTYSMQCNEQAKNIAPLCDDTCEKYASALETMLSNPTTCPAATGSVQGHREVLHHAGQVCKQENADEMFGDKSSCIKGVSSDTDYCGFAGNMKVVDEYCSKNSNSSCCLQMKSNMQNTQSKLASESNQPSSGVNLPLIVILSAGGCVVGALLLLVVRYRSKKKSTVSEDGVVATYEKVSKSPVETSQSFLKMVRSSLAFEDVQLGTRYIAKYDYDPQRPDEVQVRVGDIFEFTEICDDGWGDCVNMVTNAKGKACVKSMEKL</sequence>
<keyword evidence="3" id="KW-0472">Membrane</keyword>
<keyword evidence="1 2" id="KW-0728">SH3 domain</keyword>
<comment type="caution">
    <text evidence="6">The sequence shown here is derived from an EMBL/GenBank/DDBJ whole genome shotgun (WGS) entry which is preliminary data.</text>
</comment>
<evidence type="ECO:0000259" key="5">
    <source>
        <dbReference type="PROSITE" id="PS50002"/>
    </source>
</evidence>
<feature type="signal peptide" evidence="4">
    <location>
        <begin position="1"/>
        <end position="17"/>
    </location>
</feature>
<dbReference type="InterPro" id="IPR036028">
    <property type="entry name" value="SH3-like_dom_sf"/>
</dbReference>
<reference evidence="6" key="1">
    <citation type="submission" date="2020-05" db="EMBL/GenBank/DDBJ databases">
        <title>Phylogenomic resolution of chytrid fungi.</title>
        <authorList>
            <person name="Stajich J.E."/>
            <person name="Amses K."/>
            <person name="Simmons R."/>
            <person name="Seto K."/>
            <person name="Myers J."/>
            <person name="Bonds A."/>
            <person name="Quandt C.A."/>
            <person name="Barry K."/>
            <person name="Liu P."/>
            <person name="Grigoriev I."/>
            <person name="Longcore J.E."/>
            <person name="James T.Y."/>
        </authorList>
    </citation>
    <scope>NUCLEOTIDE SEQUENCE</scope>
    <source>
        <strain evidence="6">PLAUS21</strain>
    </source>
</reference>
<dbReference type="AlphaFoldDB" id="A0AAD5Y2C9"/>
<keyword evidence="4" id="KW-0732">Signal</keyword>
<evidence type="ECO:0000313" key="7">
    <source>
        <dbReference type="Proteomes" id="UP001210925"/>
    </source>
</evidence>
<dbReference type="PROSITE" id="PS50002">
    <property type="entry name" value="SH3"/>
    <property type="match status" value="1"/>
</dbReference>
<evidence type="ECO:0000256" key="3">
    <source>
        <dbReference type="SAM" id="Phobius"/>
    </source>
</evidence>
<dbReference type="Pfam" id="PF00018">
    <property type="entry name" value="SH3_1"/>
    <property type="match status" value="1"/>
</dbReference>
<dbReference type="Gene3D" id="2.30.30.40">
    <property type="entry name" value="SH3 Domains"/>
    <property type="match status" value="1"/>
</dbReference>
<proteinExistence type="predicted"/>
<dbReference type="SUPFAM" id="SSF50044">
    <property type="entry name" value="SH3-domain"/>
    <property type="match status" value="1"/>
</dbReference>
<dbReference type="SMART" id="SM00326">
    <property type="entry name" value="SH3"/>
    <property type="match status" value="1"/>
</dbReference>
<gene>
    <name evidence="6" type="ORF">HK103_003069</name>
</gene>
<keyword evidence="3" id="KW-1133">Transmembrane helix</keyword>
<evidence type="ECO:0000313" key="6">
    <source>
        <dbReference type="EMBL" id="KAJ3250882.1"/>
    </source>
</evidence>
<feature type="chain" id="PRO_5042000490" description="SH3 domain-containing protein" evidence="4">
    <location>
        <begin position="18"/>
        <end position="358"/>
    </location>
</feature>
<name>A0AAD5Y2C9_9FUNG</name>
<feature type="transmembrane region" description="Helical" evidence="3">
    <location>
        <begin position="231"/>
        <end position="252"/>
    </location>
</feature>
<organism evidence="6 7">
    <name type="scientific">Boothiomyces macroporosus</name>
    <dbReference type="NCBI Taxonomy" id="261099"/>
    <lineage>
        <taxon>Eukaryota</taxon>
        <taxon>Fungi</taxon>
        <taxon>Fungi incertae sedis</taxon>
        <taxon>Chytridiomycota</taxon>
        <taxon>Chytridiomycota incertae sedis</taxon>
        <taxon>Chytridiomycetes</taxon>
        <taxon>Rhizophydiales</taxon>
        <taxon>Terramycetaceae</taxon>
        <taxon>Boothiomyces</taxon>
    </lineage>
</organism>
<protein>
    <recommendedName>
        <fullName evidence="5">SH3 domain-containing protein</fullName>
    </recommendedName>
</protein>
<evidence type="ECO:0000256" key="1">
    <source>
        <dbReference type="ARBA" id="ARBA00022443"/>
    </source>
</evidence>
<keyword evidence="7" id="KW-1185">Reference proteome</keyword>
<evidence type="ECO:0000256" key="4">
    <source>
        <dbReference type="SAM" id="SignalP"/>
    </source>
</evidence>
<dbReference type="InterPro" id="IPR001452">
    <property type="entry name" value="SH3_domain"/>
</dbReference>
<feature type="domain" description="SH3" evidence="5">
    <location>
        <begin position="299"/>
        <end position="358"/>
    </location>
</feature>
<evidence type="ECO:0000256" key="2">
    <source>
        <dbReference type="PROSITE-ProRule" id="PRU00192"/>
    </source>
</evidence>
<keyword evidence="3" id="KW-0812">Transmembrane</keyword>
<dbReference type="EMBL" id="JADGKB010000216">
    <property type="protein sequence ID" value="KAJ3250882.1"/>
    <property type="molecule type" value="Genomic_DNA"/>
</dbReference>
<dbReference type="Proteomes" id="UP001210925">
    <property type="component" value="Unassembled WGS sequence"/>
</dbReference>
<accession>A0AAD5Y2C9</accession>